<name>A0A6M3KKL7_9ZZZZ</name>
<feature type="transmembrane region" description="Helical" evidence="1">
    <location>
        <begin position="20"/>
        <end position="43"/>
    </location>
</feature>
<keyword evidence="1" id="KW-0472">Membrane</keyword>
<evidence type="ECO:0000256" key="1">
    <source>
        <dbReference type="SAM" id="Phobius"/>
    </source>
</evidence>
<dbReference type="EMBL" id="MT142483">
    <property type="protein sequence ID" value="QJA82260.1"/>
    <property type="molecule type" value="Genomic_DNA"/>
</dbReference>
<evidence type="ECO:0000313" key="2">
    <source>
        <dbReference type="EMBL" id="QJA65912.1"/>
    </source>
</evidence>
<dbReference type="AlphaFoldDB" id="A0A6M3KKL7"/>
<sequence>MKLSTMSEMAWQFVGGAMLLLVFGLTTLLIWCLALILEPLYLARKGWRSFIRRQVRQDLEDAFLKGYWKGLGHMENPPHLGIEAGLPEEKEIDIKTATLEELEQFLKDRWWQEKVKGEEAIE</sequence>
<keyword evidence="1" id="KW-0812">Transmembrane</keyword>
<dbReference type="EMBL" id="MT141546">
    <property type="protein sequence ID" value="QJA65912.1"/>
    <property type="molecule type" value="Genomic_DNA"/>
</dbReference>
<gene>
    <name evidence="3" type="ORF">MM415A00434_0035</name>
    <name evidence="2" type="ORF">MM415B00370_0030</name>
</gene>
<protein>
    <submittedName>
        <fullName evidence="3">Uncharacterized protein</fullName>
    </submittedName>
</protein>
<proteinExistence type="predicted"/>
<organism evidence="3">
    <name type="scientific">viral metagenome</name>
    <dbReference type="NCBI Taxonomy" id="1070528"/>
    <lineage>
        <taxon>unclassified sequences</taxon>
        <taxon>metagenomes</taxon>
        <taxon>organismal metagenomes</taxon>
    </lineage>
</organism>
<evidence type="ECO:0000313" key="3">
    <source>
        <dbReference type="EMBL" id="QJA82260.1"/>
    </source>
</evidence>
<reference evidence="3" key="1">
    <citation type="submission" date="2020-03" db="EMBL/GenBank/DDBJ databases">
        <title>The deep terrestrial virosphere.</title>
        <authorList>
            <person name="Holmfeldt K."/>
            <person name="Nilsson E."/>
            <person name="Simone D."/>
            <person name="Lopez-Fernandez M."/>
            <person name="Wu X."/>
            <person name="de Brujin I."/>
            <person name="Lundin D."/>
            <person name="Andersson A."/>
            <person name="Bertilsson S."/>
            <person name="Dopson M."/>
        </authorList>
    </citation>
    <scope>NUCLEOTIDE SEQUENCE</scope>
    <source>
        <strain evidence="3">MM415A00434</strain>
        <strain evidence="2">MM415B00370</strain>
    </source>
</reference>
<keyword evidence="1" id="KW-1133">Transmembrane helix</keyword>
<accession>A0A6M3KKL7</accession>